<dbReference type="EMBL" id="WIGM01001485">
    <property type="protein sequence ID" value="KAF6795947.1"/>
    <property type="molecule type" value="Genomic_DNA"/>
</dbReference>
<evidence type="ECO:0000313" key="1">
    <source>
        <dbReference type="EMBL" id="KAF6795947.1"/>
    </source>
</evidence>
<name>A0A8H6MLJ6_9PEZI</name>
<evidence type="ECO:0000313" key="2">
    <source>
        <dbReference type="Proteomes" id="UP000639643"/>
    </source>
</evidence>
<keyword evidence="1" id="KW-0695">RNA-directed DNA polymerase</keyword>
<gene>
    <name evidence="1" type="ORF">CMUS01_15888</name>
</gene>
<reference evidence="1" key="1">
    <citation type="journal article" date="2020" name="Phytopathology">
        <title>Genome Sequence Resources of Colletotrichum truncatum, C. plurivorum, C. musicola, and C. sojae: Four Species Pathogenic to Soybean (Glycine max).</title>
        <authorList>
            <person name="Rogerio F."/>
            <person name="Boufleur T.R."/>
            <person name="Ciampi-Guillardi M."/>
            <person name="Sukno S.A."/>
            <person name="Thon M.R."/>
            <person name="Massola Junior N.S."/>
            <person name="Baroncelli R."/>
        </authorList>
    </citation>
    <scope>NUCLEOTIDE SEQUENCE</scope>
    <source>
        <strain evidence="1">LFN0074</strain>
    </source>
</reference>
<organism evidence="1 2">
    <name type="scientific">Colletotrichum musicola</name>
    <dbReference type="NCBI Taxonomy" id="2175873"/>
    <lineage>
        <taxon>Eukaryota</taxon>
        <taxon>Fungi</taxon>
        <taxon>Dikarya</taxon>
        <taxon>Ascomycota</taxon>
        <taxon>Pezizomycotina</taxon>
        <taxon>Sordariomycetes</taxon>
        <taxon>Hypocreomycetidae</taxon>
        <taxon>Glomerellales</taxon>
        <taxon>Glomerellaceae</taxon>
        <taxon>Colletotrichum</taxon>
        <taxon>Colletotrichum orchidearum species complex</taxon>
    </lineage>
</organism>
<protein>
    <submittedName>
        <fullName evidence="1">Reverse transcriptase RNaseH</fullName>
    </submittedName>
</protein>
<accession>A0A8H6MLJ6</accession>
<keyword evidence="2" id="KW-1185">Reference proteome</keyword>
<keyword evidence="1" id="KW-0808">Transferase</keyword>
<comment type="caution">
    <text evidence="1">The sequence shown here is derived from an EMBL/GenBank/DDBJ whole genome shotgun (WGS) entry which is preliminary data.</text>
</comment>
<sequence length="82" mass="8943">MVIYLDGSKALSGATGYGFIIYRGSRRVAQGCGWLGLVEVFNSEAKDPLESRGASACISFESLLNFICLNYGVELWSGRSQR</sequence>
<keyword evidence="1" id="KW-0548">Nucleotidyltransferase</keyword>
<dbReference type="GO" id="GO:0003964">
    <property type="term" value="F:RNA-directed DNA polymerase activity"/>
    <property type="evidence" value="ECO:0007669"/>
    <property type="project" value="UniProtKB-KW"/>
</dbReference>
<proteinExistence type="predicted"/>
<dbReference type="AlphaFoldDB" id="A0A8H6MLJ6"/>
<dbReference type="Proteomes" id="UP000639643">
    <property type="component" value="Unassembled WGS sequence"/>
</dbReference>